<dbReference type="InterPro" id="IPR029016">
    <property type="entry name" value="GAF-like_dom_sf"/>
</dbReference>
<accession>A0A248VTN8</accession>
<dbReference type="EMBL" id="CP022990">
    <property type="protein sequence ID" value="ASW02347.1"/>
    <property type="molecule type" value="Genomic_DNA"/>
</dbReference>
<dbReference type="Gene3D" id="1.10.490.10">
    <property type="entry name" value="Globins"/>
    <property type="match status" value="1"/>
</dbReference>
<dbReference type="RefSeq" id="WP_095422214.1">
    <property type="nucleotide sequence ID" value="NZ_CP022990.1"/>
</dbReference>
<evidence type="ECO:0000259" key="1">
    <source>
        <dbReference type="PROSITE" id="PS50883"/>
    </source>
</evidence>
<dbReference type="PANTHER" id="PTHR33121:SF70">
    <property type="entry name" value="SIGNALING PROTEIN YKOW"/>
    <property type="match status" value="1"/>
</dbReference>
<dbReference type="SUPFAM" id="SSF55781">
    <property type="entry name" value="GAF domain-like"/>
    <property type="match status" value="1"/>
</dbReference>
<dbReference type="GO" id="GO:0071111">
    <property type="term" value="F:cyclic-guanylate-specific phosphodiesterase activity"/>
    <property type="evidence" value="ECO:0007669"/>
    <property type="project" value="InterPro"/>
</dbReference>
<dbReference type="InterPro" id="IPR050706">
    <property type="entry name" value="Cyclic-di-GMP_PDE-like"/>
</dbReference>
<dbReference type="Pfam" id="PF00563">
    <property type="entry name" value="EAL"/>
    <property type="match status" value="1"/>
</dbReference>
<dbReference type="KEGG" id="parb:CJU94_30055"/>
<dbReference type="CDD" id="cd01948">
    <property type="entry name" value="EAL"/>
    <property type="match status" value="1"/>
</dbReference>
<dbReference type="PROSITE" id="PS50883">
    <property type="entry name" value="EAL"/>
    <property type="match status" value="1"/>
</dbReference>
<organism evidence="2 3">
    <name type="scientific">Paraburkholderia aromaticivorans</name>
    <dbReference type="NCBI Taxonomy" id="2026199"/>
    <lineage>
        <taxon>Bacteria</taxon>
        <taxon>Pseudomonadati</taxon>
        <taxon>Pseudomonadota</taxon>
        <taxon>Betaproteobacteria</taxon>
        <taxon>Burkholderiales</taxon>
        <taxon>Burkholderiaceae</taxon>
        <taxon>Paraburkholderia</taxon>
    </lineage>
</organism>
<dbReference type="SUPFAM" id="SSF46458">
    <property type="entry name" value="Globin-like"/>
    <property type="match status" value="1"/>
</dbReference>
<dbReference type="Gene3D" id="3.20.20.450">
    <property type="entry name" value="EAL domain"/>
    <property type="match status" value="1"/>
</dbReference>
<dbReference type="AlphaFoldDB" id="A0A248VTN8"/>
<dbReference type="InterPro" id="IPR012292">
    <property type="entry name" value="Globin/Proto"/>
</dbReference>
<dbReference type="CDD" id="cd14759">
    <property type="entry name" value="GS_GGDEF_2"/>
    <property type="match status" value="1"/>
</dbReference>
<dbReference type="Gene3D" id="3.30.450.40">
    <property type="match status" value="1"/>
</dbReference>
<gene>
    <name evidence="2" type="ORF">CJU94_30055</name>
</gene>
<dbReference type="InterPro" id="IPR003018">
    <property type="entry name" value="GAF"/>
</dbReference>
<dbReference type="PANTHER" id="PTHR33121">
    <property type="entry name" value="CYCLIC DI-GMP PHOSPHODIESTERASE PDEF"/>
    <property type="match status" value="1"/>
</dbReference>
<dbReference type="SMART" id="SM00065">
    <property type="entry name" value="GAF"/>
    <property type="match status" value="1"/>
</dbReference>
<sequence length="723" mass="79649">MTMSKELADATPDNDLMDDGSHLYSQAWASSLTSLTEVLRHNAADIVKRFYDGLIRLPKSKHTLAALSEHELQHLKTQQIQNLYALASPDLTAVDHRTMALRVGRIHAIVGLEWEDLIRSRGILSAAIHDTLDTTLHGKALAVLGRRLTQDLAWQTEAYQRLQTSRQDVLLRVTRLAWEVESYTDLIGRVVQILGEHDEVAGCSVGRPDAQGVFRFESVSGKTMERYLAGFENSPERPISNGDLPQGQGPVGRAWRSGNVERSTNFATDPLMAPWKVLALRESFRSSVAIPLRQPGHPPKAILSLYSAFPGGYSAADQMAFIMPLQTLLGLAIARIENQEGRTHAVPYATRQHWAALLRSDALEMHYQPLLDLKTGQVTKVEALARLRDGDRVLTPGEFFPALSSDDFLDLYVRGLAQVLSQRNGWLQVGVELEVSVNLPSSALGDNRYFEATRQALKEYVCRPDMLTLEILETDALPSGMDVSGELAKFKLLGINLAEDDLGSGHSSLNRLRELPFDWIKIDRSIVSVAGQDASNVLRFVYQLTRLGRSLGKSVVVEGIEDAGMLEAIVILGADVAQGYAIARPMPAQQLTTWMHNQPHVPRSLEARSALGKLATLLIWEERLHLICEDPRAFGRLFDIVTTPATIDVAAPAVPAPLDSACQVCPFSRFFSETESILPKGLSDPTAQRALIAAAVNHGPDSVAYRSARQRLVTAIMSEAVEH</sequence>
<keyword evidence="3" id="KW-1185">Reference proteome</keyword>
<evidence type="ECO:0000313" key="2">
    <source>
        <dbReference type="EMBL" id="ASW02347.1"/>
    </source>
</evidence>
<reference evidence="2 3" key="1">
    <citation type="submission" date="2017-08" db="EMBL/GenBank/DDBJ databases">
        <title>Identification and genetic characteristics of simultaneous BTEX- and naphthalene-degrading Paraburkholderia sp. BN5 isolated from petroleum-contaminated soil.</title>
        <authorList>
            <person name="Lee Y."/>
            <person name="Jeon C.O."/>
        </authorList>
    </citation>
    <scope>NUCLEOTIDE SEQUENCE [LARGE SCALE GENOMIC DNA]</scope>
    <source>
        <strain evidence="2 3">BN5</strain>
    </source>
</reference>
<proteinExistence type="predicted"/>
<dbReference type="Pfam" id="PF13185">
    <property type="entry name" value="GAF_2"/>
    <property type="match status" value="1"/>
</dbReference>
<feature type="domain" description="EAL" evidence="1">
    <location>
        <begin position="346"/>
        <end position="599"/>
    </location>
</feature>
<protein>
    <submittedName>
        <fullName evidence="2">Diguanylate phosphodiesterase</fullName>
    </submittedName>
</protein>
<dbReference type="Proteomes" id="UP000215158">
    <property type="component" value="Chromosome 2"/>
</dbReference>
<name>A0A248VTN8_9BURK</name>
<dbReference type="GO" id="GO:0019825">
    <property type="term" value="F:oxygen binding"/>
    <property type="evidence" value="ECO:0007669"/>
    <property type="project" value="InterPro"/>
</dbReference>
<dbReference type="InterPro" id="IPR035919">
    <property type="entry name" value="EAL_sf"/>
</dbReference>
<dbReference type="InterPro" id="IPR009050">
    <property type="entry name" value="Globin-like_sf"/>
</dbReference>
<evidence type="ECO:0000313" key="3">
    <source>
        <dbReference type="Proteomes" id="UP000215158"/>
    </source>
</evidence>
<dbReference type="InterPro" id="IPR001633">
    <property type="entry name" value="EAL_dom"/>
</dbReference>
<dbReference type="SUPFAM" id="SSF141868">
    <property type="entry name" value="EAL domain-like"/>
    <property type="match status" value="1"/>
</dbReference>
<dbReference type="GO" id="GO:0020037">
    <property type="term" value="F:heme binding"/>
    <property type="evidence" value="ECO:0007669"/>
    <property type="project" value="InterPro"/>
</dbReference>
<dbReference type="OrthoDB" id="9047525at2"/>
<dbReference type="SMART" id="SM00052">
    <property type="entry name" value="EAL"/>
    <property type="match status" value="1"/>
</dbReference>